<evidence type="ECO:0000256" key="1">
    <source>
        <dbReference type="ARBA" id="ARBA00023235"/>
    </source>
</evidence>
<name>A0A381QWC6_9ZZZZ</name>
<dbReference type="EMBL" id="UINC01001550">
    <property type="protein sequence ID" value="SUZ83440.1"/>
    <property type="molecule type" value="Genomic_DNA"/>
</dbReference>
<accession>A0A381QWC6</accession>
<keyword evidence="1" id="KW-0413">Isomerase</keyword>
<evidence type="ECO:0000259" key="2">
    <source>
        <dbReference type="Pfam" id="PF01261"/>
    </source>
</evidence>
<evidence type="ECO:0000313" key="3">
    <source>
        <dbReference type="EMBL" id="SUZ83440.1"/>
    </source>
</evidence>
<dbReference type="PANTHER" id="PTHR43489">
    <property type="entry name" value="ISOMERASE"/>
    <property type="match status" value="1"/>
</dbReference>
<feature type="domain" description="Xylose isomerase-like TIM barrel" evidence="2">
    <location>
        <begin position="55"/>
        <end position="280"/>
    </location>
</feature>
<sequence length="290" mass="32687">MFITRRKLLTSLAALIAASNIYADKSFQKQYRKALSGLACNMESWWTDLDFLKRFEKAAEAGFSAVEFWDYRKKSRNMNTVANLAQSLNLDIIQFTAWQAPSLANKKNHIAFSEAIKNAVENAILLNAPMFTVVGHQKYGMMSQEESLANLLIALEKVIPILEDGKKMLILEPFNPIDHQGHFLNGSADALKICREINSPFIKINWDLYHMQLTEGNVIANLNDGINQIGYIQIADVPGRHQPGTGELNYKFIFNAINKIGYRGPIGLECWPKNNDEETAISDIIAARHI</sequence>
<proteinExistence type="predicted"/>
<dbReference type="Pfam" id="PF01261">
    <property type="entry name" value="AP_endonuc_2"/>
    <property type="match status" value="1"/>
</dbReference>
<protein>
    <recommendedName>
        <fullName evidence="2">Xylose isomerase-like TIM barrel domain-containing protein</fullName>
    </recommendedName>
</protein>
<dbReference type="InterPro" id="IPR026040">
    <property type="entry name" value="HyI-like"/>
</dbReference>
<dbReference type="InterPro" id="IPR013022">
    <property type="entry name" value="Xyl_isomerase-like_TIM-brl"/>
</dbReference>
<dbReference type="Gene3D" id="3.20.20.150">
    <property type="entry name" value="Divalent-metal-dependent TIM barrel enzymes"/>
    <property type="match status" value="1"/>
</dbReference>
<gene>
    <name evidence="3" type="ORF">METZ01_LOCUS36294</name>
</gene>
<dbReference type="AlphaFoldDB" id="A0A381QWC6"/>
<dbReference type="SUPFAM" id="SSF51658">
    <property type="entry name" value="Xylose isomerase-like"/>
    <property type="match status" value="1"/>
</dbReference>
<organism evidence="3">
    <name type="scientific">marine metagenome</name>
    <dbReference type="NCBI Taxonomy" id="408172"/>
    <lineage>
        <taxon>unclassified sequences</taxon>
        <taxon>metagenomes</taxon>
        <taxon>ecological metagenomes</taxon>
    </lineage>
</organism>
<dbReference type="InterPro" id="IPR050417">
    <property type="entry name" value="Sugar_Epim/Isomerase"/>
</dbReference>
<dbReference type="GO" id="GO:0016853">
    <property type="term" value="F:isomerase activity"/>
    <property type="evidence" value="ECO:0007669"/>
    <property type="project" value="UniProtKB-KW"/>
</dbReference>
<dbReference type="InterPro" id="IPR036237">
    <property type="entry name" value="Xyl_isomerase-like_sf"/>
</dbReference>
<dbReference type="PIRSF" id="PIRSF006241">
    <property type="entry name" value="HyI"/>
    <property type="match status" value="1"/>
</dbReference>
<reference evidence="3" key="1">
    <citation type="submission" date="2018-05" db="EMBL/GenBank/DDBJ databases">
        <authorList>
            <person name="Lanie J.A."/>
            <person name="Ng W.-L."/>
            <person name="Kazmierczak K.M."/>
            <person name="Andrzejewski T.M."/>
            <person name="Davidsen T.M."/>
            <person name="Wayne K.J."/>
            <person name="Tettelin H."/>
            <person name="Glass J.I."/>
            <person name="Rusch D."/>
            <person name="Podicherti R."/>
            <person name="Tsui H.-C.T."/>
            <person name="Winkler M.E."/>
        </authorList>
    </citation>
    <scope>NUCLEOTIDE SEQUENCE</scope>
</reference>